<proteinExistence type="predicted"/>
<dbReference type="EMBL" id="PYVU01000191">
    <property type="protein sequence ID" value="PTB92935.1"/>
    <property type="molecule type" value="Genomic_DNA"/>
</dbReference>
<accession>A0A2T4DGG6</accession>
<evidence type="ECO:0008006" key="3">
    <source>
        <dbReference type="Google" id="ProtNLM"/>
    </source>
</evidence>
<dbReference type="AlphaFoldDB" id="A0A2T4DGG6"/>
<evidence type="ECO:0000313" key="1">
    <source>
        <dbReference type="EMBL" id="PTB92935.1"/>
    </source>
</evidence>
<reference evidence="1 2" key="1">
    <citation type="submission" date="2018-03" db="EMBL/GenBank/DDBJ databases">
        <title>Cross-interface Injection: A General Nanoliter Liquid Handling Method Applied to Single Cells Genome Amplification Automated Nanoliter Liquid Handling Applied to Single Cell Multiple Displacement Amplification.</title>
        <authorList>
            <person name="Yun J."/>
            <person name="Xu P."/>
            <person name="Xu J."/>
            <person name="Dai X."/>
            <person name="Wang Y."/>
            <person name="Zheng X."/>
            <person name="Cao C."/>
            <person name="Yi Q."/>
            <person name="Zhu Y."/>
            <person name="Wang L."/>
            <person name="Dong Z."/>
            <person name="Huang Y."/>
            <person name="Huang L."/>
            <person name="Du W."/>
        </authorList>
    </citation>
    <scope>NUCLEOTIDE SEQUENCE [LARGE SCALE GENOMIC DNA]</scope>
    <source>
        <strain evidence="1 2">Z-D1-2</strain>
    </source>
</reference>
<gene>
    <name evidence="1" type="ORF">C9994_13465</name>
</gene>
<comment type="caution">
    <text evidence="1">The sequence shown here is derived from an EMBL/GenBank/DDBJ whole genome shotgun (WGS) entry which is preliminary data.</text>
</comment>
<dbReference type="InterPro" id="IPR019504">
    <property type="entry name" value="Peptidase_U49_Lit_pept"/>
</dbReference>
<dbReference type="Pfam" id="PF10463">
    <property type="entry name" value="Peptidase_U49"/>
    <property type="match status" value="1"/>
</dbReference>
<organism evidence="1 2">
    <name type="scientific">Marivirga lumbricoides</name>
    <dbReference type="NCBI Taxonomy" id="1046115"/>
    <lineage>
        <taxon>Bacteria</taxon>
        <taxon>Pseudomonadati</taxon>
        <taxon>Bacteroidota</taxon>
        <taxon>Cytophagia</taxon>
        <taxon>Cytophagales</taxon>
        <taxon>Marivirgaceae</taxon>
        <taxon>Marivirga</taxon>
    </lineage>
</organism>
<sequence>MTVEFSENIKSDLRDFMLSFPMYFRDLNAGRQIETFNHLKLRITDNNEFQCEIAFNNTILISETTIEIIWCLTYAHLLYYNLFCKGTKPDGQIMTLQSENWEVPKEMIKSAVNGLSSKSDFCFAENFPRNFYNDNEFGKIFKYSLLLFLSHELFHVKWNGKFKDSLTEENNCDIDALRLILNSADDSDYLAKSKGVCLGLMILNIYGIHTSNFDGITHPYTYDRLINNLELFFGKESDKIWGFSVAIFALHMTEKEIKQPKNEFDNFFDCVIAYKEILENKNGSH</sequence>
<name>A0A2T4DGG6_9BACT</name>
<evidence type="ECO:0000313" key="2">
    <source>
        <dbReference type="Proteomes" id="UP000240608"/>
    </source>
</evidence>
<protein>
    <recommendedName>
        <fullName evidence="3">Peptidase U49</fullName>
    </recommendedName>
</protein>
<dbReference type="Proteomes" id="UP000240608">
    <property type="component" value="Unassembled WGS sequence"/>
</dbReference>